<dbReference type="GO" id="GO:0055085">
    <property type="term" value="P:transmembrane transport"/>
    <property type="evidence" value="ECO:0007669"/>
    <property type="project" value="InterPro"/>
</dbReference>
<gene>
    <name evidence="9" type="ORF">B4V02_12940</name>
</gene>
<dbReference type="InterPro" id="IPR035906">
    <property type="entry name" value="MetI-like_sf"/>
</dbReference>
<keyword evidence="5 7" id="KW-1133">Transmembrane helix</keyword>
<feature type="transmembrane region" description="Helical" evidence="7">
    <location>
        <begin position="72"/>
        <end position="93"/>
    </location>
</feature>
<evidence type="ECO:0000313" key="10">
    <source>
        <dbReference type="Proteomes" id="UP000214666"/>
    </source>
</evidence>
<feature type="transmembrane region" description="Helical" evidence="7">
    <location>
        <begin position="12"/>
        <end position="38"/>
    </location>
</feature>
<dbReference type="PANTHER" id="PTHR30193:SF37">
    <property type="entry name" value="INNER MEMBRANE ABC TRANSPORTER PERMEASE PROTEIN YCJO"/>
    <property type="match status" value="1"/>
</dbReference>
<dbReference type="OrthoDB" id="9788108at2"/>
<dbReference type="CDD" id="cd06261">
    <property type="entry name" value="TM_PBP2"/>
    <property type="match status" value="1"/>
</dbReference>
<evidence type="ECO:0000313" key="9">
    <source>
        <dbReference type="EMBL" id="ASR47513.1"/>
    </source>
</evidence>
<dbReference type="KEGG" id="pkb:B4V02_12940"/>
<sequence>MKHKTIDAWTGRLFVLPSFLLILVFSIIPIVLTVLLSFTKYNMIQQPEWIGLRNYGYLLSDPFVAASVKNTLLFTLLVVPLQTVLALLIAEVLHAKFQGRFSRFVRGSLFVPVISSTILIGTVWSILLMTDGGMVNTLLDGLSIPKVNWLGTTQTALVSVALITVWKNIGYFLVLYYAGILNIPASLYEAANVDGASAWYRFWHITVPLLRPITVLVVTLGTIWAFQVFDLVYTMTGGGPGRSTVTLVLTIYRSAFKDLSMGYASAISVLFLCLIMVITMLQRLLFGRDKEAQL</sequence>
<evidence type="ECO:0000256" key="6">
    <source>
        <dbReference type="ARBA" id="ARBA00023136"/>
    </source>
</evidence>
<feature type="transmembrane region" description="Helical" evidence="7">
    <location>
        <begin position="261"/>
        <end position="281"/>
    </location>
</feature>
<dbReference type="Pfam" id="PF00528">
    <property type="entry name" value="BPD_transp_1"/>
    <property type="match status" value="1"/>
</dbReference>
<protein>
    <submittedName>
        <fullName evidence="9">Sugar ABC transporter permease</fullName>
    </submittedName>
</protein>
<dbReference type="SUPFAM" id="SSF161098">
    <property type="entry name" value="MetI-like"/>
    <property type="match status" value="1"/>
</dbReference>
<comment type="similarity">
    <text evidence="7">Belongs to the binding-protein-dependent transport system permease family.</text>
</comment>
<feature type="transmembrane region" description="Helical" evidence="7">
    <location>
        <begin position="105"/>
        <end position="127"/>
    </location>
</feature>
<feature type="domain" description="ABC transmembrane type-1" evidence="8">
    <location>
        <begin position="68"/>
        <end position="282"/>
    </location>
</feature>
<evidence type="ECO:0000256" key="3">
    <source>
        <dbReference type="ARBA" id="ARBA00022475"/>
    </source>
</evidence>
<dbReference type="SUPFAM" id="SSF160964">
    <property type="entry name" value="MalF N-terminal region-like"/>
    <property type="match status" value="1"/>
</dbReference>
<comment type="subcellular location">
    <subcellularLocation>
        <location evidence="1 7">Cell membrane</location>
        <topology evidence="1 7">Multi-pass membrane protein</topology>
    </subcellularLocation>
</comment>
<name>A0A222WNY6_9BACL</name>
<dbReference type="AlphaFoldDB" id="A0A222WNY6"/>
<dbReference type="EMBL" id="CP020028">
    <property type="protein sequence ID" value="ASR47513.1"/>
    <property type="molecule type" value="Genomic_DNA"/>
</dbReference>
<keyword evidence="6 7" id="KW-0472">Membrane</keyword>
<dbReference type="InterPro" id="IPR051393">
    <property type="entry name" value="ABC_transporter_permease"/>
</dbReference>
<dbReference type="PANTHER" id="PTHR30193">
    <property type="entry name" value="ABC TRANSPORTER PERMEASE PROTEIN"/>
    <property type="match status" value="1"/>
</dbReference>
<feature type="transmembrane region" description="Helical" evidence="7">
    <location>
        <begin position="209"/>
        <end position="229"/>
    </location>
</feature>
<evidence type="ECO:0000256" key="2">
    <source>
        <dbReference type="ARBA" id="ARBA00022448"/>
    </source>
</evidence>
<keyword evidence="10" id="KW-1185">Reference proteome</keyword>
<organism evidence="9 10">
    <name type="scientific">Paenibacillus kribbensis</name>
    <dbReference type="NCBI Taxonomy" id="172713"/>
    <lineage>
        <taxon>Bacteria</taxon>
        <taxon>Bacillati</taxon>
        <taxon>Bacillota</taxon>
        <taxon>Bacilli</taxon>
        <taxon>Bacillales</taxon>
        <taxon>Paenibacillaceae</taxon>
        <taxon>Paenibacillus</taxon>
    </lineage>
</organism>
<dbReference type="GO" id="GO:0005886">
    <property type="term" value="C:plasma membrane"/>
    <property type="evidence" value="ECO:0007669"/>
    <property type="project" value="UniProtKB-SubCell"/>
</dbReference>
<keyword evidence="4 7" id="KW-0812">Transmembrane</keyword>
<proteinExistence type="inferred from homology"/>
<keyword evidence="3" id="KW-1003">Cell membrane</keyword>
<accession>A0A222WNY6</accession>
<dbReference type="InterPro" id="IPR000515">
    <property type="entry name" value="MetI-like"/>
</dbReference>
<dbReference type="Gene3D" id="1.10.3720.10">
    <property type="entry name" value="MetI-like"/>
    <property type="match status" value="1"/>
</dbReference>
<dbReference type="RefSeq" id="WP_094155093.1">
    <property type="nucleotide sequence ID" value="NZ_CP020028.1"/>
</dbReference>
<reference evidence="9 10" key="1">
    <citation type="submission" date="2017-03" db="EMBL/GenBank/DDBJ databases">
        <title>Complete genome sequence of Paenibacillus Kribbensis producing bioflocculants.</title>
        <authorList>
            <person name="Lee H.-G."/>
            <person name="Oh H.-M."/>
        </authorList>
    </citation>
    <scope>NUCLEOTIDE SEQUENCE [LARGE SCALE GENOMIC DNA]</scope>
    <source>
        <strain evidence="9 10">AM49</strain>
    </source>
</reference>
<evidence type="ECO:0000256" key="7">
    <source>
        <dbReference type="RuleBase" id="RU363032"/>
    </source>
</evidence>
<keyword evidence="2 7" id="KW-0813">Transport</keyword>
<dbReference type="PROSITE" id="PS50928">
    <property type="entry name" value="ABC_TM1"/>
    <property type="match status" value="1"/>
</dbReference>
<evidence type="ECO:0000256" key="4">
    <source>
        <dbReference type="ARBA" id="ARBA00022692"/>
    </source>
</evidence>
<evidence type="ECO:0000259" key="8">
    <source>
        <dbReference type="PROSITE" id="PS50928"/>
    </source>
</evidence>
<dbReference type="Proteomes" id="UP000214666">
    <property type="component" value="Chromosome"/>
</dbReference>
<evidence type="ECO:0000256" key="1">
    <source>
        <dbReference type="ARBA" id="ARBA00004651"/>
    </source>
</evidence>
<evidence type="ECO:0000256" key="5">
    <source>
        <dbReference type="ARBA" id="ARBA00022989"/>
    </source>
</evidence>